<evidence type="ECO:0000259" key="6">
    <source>
        <dbReference type="Pfam" id="PF02631"/>
    </source>
</evidence>
<evidence type="ECO:0000256" key="3">
    <source>
        <dbReference type="ARBA" id="ARBA00018111"/>
    </source>
</evidence>
<dbReference type="Pfam" id="PF02631">
    <property type="entry name" value="RecX_HTH2"/>
    <property type="match status" value="1"/>
</dbReference>
<dbReference type="HAMAP" id="MF_01114">
    <property type="entry name" value="RecX"/>
    <property type="match status" value="1"/>
</dbReference>
<comment type="subcellular location">
    <subcellularLocation>
        <location evidence="1 5">Cytoplasm</location>
    </subcellularLocation>
</comment>
<evidence type="ECO:0000313" key="9">
    <source>
        <dbReference type="EMBL" id="TBL77803.1"/>
    </source>
</evidence>
<dbReference type="AlphaFoldDB" id="A0A4Q9DQE3"/>
<reference evidence="9 10" key="1">
    <citation type="submission" date="2019-02" db="EMBL/GenBank/DDBJ databases">
        <title>Paenibacillus sp. nov., isolated from surface-sterilized tissue of Thalictrum simplex L.</title>
        <authorList>
            <person name="Tuo L."/>
        </authorList>
    </citation>
    <scope>NUCLEOTIDE SEQUENCE [LARGE SCALE GENOMIC DNA]</scope>
    <source>
        <strain evidence="9 10">N2SHLJ1</strain>
    </source>
</reference>
<evidence type="ECO:0000256" key="1">
    <source>
        <dbReference type="ARBA" id="ARBA00004496"/>
    </source>
</evidence>
<dbReference type="PANTHER" id="PTHR33602">
    <property type="entry name" value="REGULATORY PROTEIN RECX FAMILY PROTEIN"/>
    <property type="match status" value="1"/>
</dbReference>
<comment type="similarity">
    <text evidence="2 5">Belongs to the RecX family.</text>
</comment>
<organism evidence="9 10">
    <name type="scientific">Paenibacillus thalictri</name>
    <dbReference type="NCBI Taxonomy" id="2527873"/>
    <lineage>
        <taxon>Bacteria</taxon>
        <taxon>Bacillati</taxon>
        <taxon>Bacillota</taxon>
        <taxon>Bacilli</taxon>
        <taxon>Bacillales</taxon>
        <taxon>Paenibacillaceae</taxon>
        <taxon>Paenibacillus</taxon>
    </lineage>
</organism>
<feature type="domain" description="RecX first three-helical" evidence="8">
    <location>
        <begin position="72"/>
        <end position="111"/>
    </location>
</feature>
<proteinExistence type="inferred from homology"/>
<dbReference type="InterPro" id="IPR053924">
    <property type="entry name" value="RecX_HTH_2nd"/>
</dbReference>
<keyword evidence="10" id="KW-1185">Reference proteome</keyword>
<evidence type="ECO:0000256" key="5">
    <source>
        <dbReference type="HAMAP-Rule" id="MF_01114"/>
    </source>
</evidence>
<comment type="function">
    <text evidence="5">Modulates RecA activity.</text>
</comment>
<dbReference type="RefSeq" id="WP_131014536.1">
    <property type="nucleotide sequence ID" value="NZ_SIRE01000011.1"/>
</dbReference>
<dbReference type="InterPro" id="IPR053926">
    <property type="entry name" value="RecX_HTH_1st"/>
</dbReference>
<dbReference type="Pfam" id="PF21982">
    <property type="entry name" value="RecX_HTH1"/>
    <property type="match status" value="1"/>
</dbReference>
<dbReference type="GO" id="GO:0005737">
    <property type="term" value="C:cytoplasm"/>
    <property type="evidence" value="ECO:0007669"/>
    <property type="project" value="UniProtKB-SubCell"/>
</dbReference>
<comment type="caution">
    <text evidence="9">The sequence shown here is derived from an EMBL/GenBank/DDBJ whole genome shotgun (WGS) entry which is preliminary data.</text>
</comment>
<accession>A0A4Q9DQE3</accession>
<dbReference type="Gene3D" id="1.10.10.10">
    <property type="entry name" value="Winged helix-like DNA-binding domain superfamily/Winged helix DNA-binding domain"/>
    <property type="match status" value="3"/>
</dbReference>
<feature type="domain" description="RecX second three-helical" evidence="6">
    <location>
        <begin position="118"/>
        <end position="159"/>
    </location>
</feature>
<name>A0A4Q9DQE3_9BACL</name>
<dbReference type="InterPro" id="IPR003783">
    <property type="entry name" value="Regulatory_RecX"/>
</dbReference>
<gene>
    <name evidence="5" type="primary">recX</name>
    <name evidence="9" type="ORF">EYB31_16820</name>
</gene>
<sequence>MPDDMEQAPLNGLITKVERQPKRRDRYNIFIEEQYAFSVFEDTLIKYRLYKGQHVDGQQLRDILYADELQSAYAASLRAISSRMKTERELLGYLERKGYGKEIAEDIVGRLKSQGYIDDQEFAHALTQYRAFSQKKGRLFIKNELIYKGISKQEVAKALDGLDTESEYEQALQLAVKKWSRIQEPSIQDKRKVAGLLLRRGYPGSIVSEVIKQLSITKNAGSEEMDWIEPDID</sequence>
<evidence type="ECO:0000256" key="4">
    <source>
        <dbReference type="ARBA" id="ARBA00022490"/>
    </source>
</evidence>
<dbReference type="Proteomes" id="UP000293142">
    <property type="component" value="Unassembled WGS sequence"/>
</dbReference>
<dbReference type="EMBL" id="SIRE01000011">
    <property type="protein sequence ID" value="TBL77803.1"/>
    <property type="molecule type" value="Genomic_DNA"/>
</dbReference>
<dbReference type="PANTHER" id="PTHR33602:SF1">
    <property type="entry name" value="REGULATORY PROTEIN RECX FAMILY PROTEIN"/>
    <property type="match status" value="1"/>
</dbReference>
<keyword evidence="4 5" id="KW-0963">Cytoplasm</keyword>
<dbReference type="InterPro" id="IPR053925">
    <property type="entry name" value="RecX_HTH_3rd"/>
</dbReference>
<evidence type="ECO:0000256" key="2">
    <source>
        <dbReference type="ARBA" id="ARBA00009695"/>
    </source>
</evidence>
<protein>
    <recommendedName>
        <fullName evidence="3 5">Regulatory protein RecX</fullName>
    </recommendedName>
</protein>
<evidence type="ECO:0000259" key="8">
    <source>
        <dbReference type="Pfam" id="PF21982"/>
    </source>
</evidence>
<evidence type="ECO:0000259" key="7">
    <source>
        <dbReference type="Pfam" id="PF21981"/>
    </source>
</evidence>
<feature type="domain" description="RecX third three-helical" evidence="7">
    <location>
        <begin position="165"/>
        <end position="211"/>
    </location>
</feature>
<dbReference type="OrthoDB" id="5421057at2"/>
<evidence type="ECO:0000313" key="10">
    <source>
        <dbReference type="Proteomes" id="UP000293142"/>
    </source>
</evidence>
<dbReference type="InterPro" id="IPR036388">
    <property type="entry name" value="WH-like_DNA-bd_sf"/>
</dbReference>
<dbReference type="GO" id="GO:0006282">
    <property type="term" value="P:regulation of DNA repair"/>
    <property type="evidence" value="ECO:0007669"/>
    <property type="project" value="UniProtKB-UniRule"/>
</dbReference>
<dbReference type="Pfam" id="PF21981">
    <property type="entry name" value="RecX_HTH3"/>
    <property type="match status" value="1"/>
</dbReference>